<feature type="signal peptide" evidence="7">
    <location>
        <begin position="1"/>
        <end position="18"/>
    </location>
</feature>
<dbReference type="PANTHER" id="PTHR11738">
    <property type="entry name" value="MHC CLASS I NK CELL RECEPTOR"/>
    <property type="match status" value="1"/>
</dbReference>
<evidence type="ECO:0000256" key="4">
    <source>
        <dbReference type="ARBA" id="ARBA00023180"/>
    </source>
</evidence>
<evidence type="ECO:0000259" key="8">
    <source>
        <dbReference type="PROSITE" id="PS50835"/>
    </source>
</evidence>
<organism evidence="9">
    <name type="scientific">Capra hircus</name>
    <name type="common">Goat</name>
    <dbReference type="NCBI Taxonomy" id="9925"/>
    <lineage>
        <taxon>Eukaryota</taxon>
        <taxon>Metazoa</taxon>
        <taxon>Chordata</taxon>
        <taxon>Craniata</taxon>
        <taxon>Vertebrata</taxon>
        <taxon>Euteleostomi</taxon>
        <taxon>Mammalia</taxon>
        <taxon>Eutheria</taxon>
        <taxon>Laurasiatheria</taxon>
        <taxon>Artiodactyla</taxon>
        <taxon>Ruminantia</taxon>
        <taxon>Pecora</taxon>
        <taxon>Bovidae</taxon>
        <taxon>Caprinae</taxon>
        <taxon>Capra</taxon>
    </lineage>
</organism>
<keyword evidence="6" id="KW-1133">Transmembrane helix</keyword>
<feature type="domain" description="Ig-like" evidence="8">
    <location>
        <begin position="59"/>
        <end position="144"/>
    </location>
</feature>
<dbReference type="PANTHER" id="PTHR11738:SF157">
    <property type="entry name" value="T-CELL-INTERACTING, ACTIVATING RECEPTOR ON MYELOID CELLS PROTEIN 1"/>
    <property type="match status" value="1"/>
</dbReference>
<keyword evidence="1 7" id="KW-0732">Signal</keyword>
<proteinExistence type="predicted"/>
<dbReference type="InterPro" id="IPR007110">
    <property type="entry name" value="Ig-like_dom"/>
</dbReference>
<dbReference type="InterPro" id="IPR013783">
    <property type="entry name" value="Ig-like_fold"/>
</dbReference>
<dbReference type="InterPro" id="IPR050412">
    <property type="entry name" value="Ig-like_Receptors_ImmuneReg"/>
</dbReference>
<dbReference type="FunFam" id="2.60.40.10:FF:000049">
    <property type="entry name" value="Leukocyte immunoglobulin-like receptor subfamily B member 1"/>
    <property type="match status" value="1"/>
</dbReference>
<accession>A0A8C2Y1N9</accession>
<evidence type="ECO:0000256" key="1">
    <source>
        <dbReference type="ARBA" id="ARBA00022729"/>
    </source>
</evidence>
<protein>
    <recommendedName>
        <fullName evidence="8">Ig-like domain-containing protein</fullName>
    </recommendedName>
</protein>
<dbReference type="Gene3D" id="2.60.40.10">
    <property type="entry name" value="Immunoglobulins"/>
    <property type="match status" value="2"/>
</dbReference>
<evidence type="ECO:0000256" key="2">
    <source>
        <dbReference type="ARBA" id="ARBA00022737"/>
    </source>
</evidence>
<dbReference type="SMART" id="SM00408">
    <property type="entry name" value="IGc2"/>
    <property type="match status" value="2"/>
</dbReference>
<dbReference type="AlphaFoldDB" id="A0A8C2Y1N9"/>
<dbReference type="PROSITE" id="PS50835">
    <property type="entry name" value="IG_LIKE"/>
    <property type="match status" value="2"/>
</dbReference>
<keyword evidence="2" id="KW-0677">Repeat</keyword>
<feature type="chain" id="PRO_5034827756" description="Ig-like domain-containing protein" evidence="7">
    <location>
        <begin position="19"/>
        <end position="307"/>
    </location>
</feature>
<dbReference type="GO" id="GO:0002764">
    <property type="term" value="P:immune response-regulating signaling pathway"/>
    <property type="evidence" value="ECO:0007669"/>
    <property type="project" value="TreeGrafter"/>
</dbReference>
<evidence type="ECO:0000256" key="7">
    <source>
        <dbReference type="SAM" id="SignalP"/>
    </source>
</evidence>
<evidence type="ECO:0000256" key="6">
    <source>
        <dbReference type="SAM" id="Phobius"/>
    </source>
</evidence>
<dbReference type="InterPro" id="IPR036179">
    <property type="entry name" value="Ig-like_dom_sf"/>
</dbReference>
<dbReference type="Pfam" id="PF13895">
    <property type="entry name" value="Ig_2"/>
    <property type="match status" value="2"/>
</dbReference>
<dbReference type="Ensembl" id="ENSCHIT00010054137.1">
    <property type="protein sequence ID" value="ENSCHIP00010038689.1"/>
    <property type="gene ID" value="ENSCHIG00010028626.1"/>
</dbReference>
<dbReference type="InterPro" id="IPR003598">
    <property type="entry name" value="Ig_sub2"/>
</dbReference>
<reference evidence="9" key="2">
    <citation type="submission" date="2025-08" db="UniProtKB">
        <authorList>
            <consortium name="Ensembl"/>
        </authorList>
    </citation>
    <scope>IDENTIFICATION</scope>
</reference>
<evidence type="ECO:0000256" key="3">
    <source>
        <dbReference type="ARBA" id="ARBA00023157"/>
    </source>
</evidence>
<evidence type="ECO:0000313" key="9">
    <source>
        <dbReference type="Ensembl" id="ENSCHIP00010038689.1"/>
    </source>
</evidence>
<dbReference type="SMART" id="SM00409">
    <property type="entry name" value="IG"/>
    <property type="match status" value="2"/>
</dbReference>
<keyword evidence="6" id="KW-0472">Membrane</keyword>
<dbReference type="SUPFAM" id="SSF48726">
    <property type="entry name" value="Immunoglobulin"/>
    <property type="match status" value="2"/>
</dbReference>
<evidence type="ECO:0000256" key="5">
    <source>
        <dbReference type="ARBA" id="ARBA00023319"/>
    </source>
</evidence>
<keyword evidence="5" id="KW-0393">Immunoglobulin domain</keyword>
<reference evidence="9" key="1">
    <citation type="submission" date="2019-03" db="EMBL/GenBank/DDBJ databases">
        <title>Genome sequencing and reference-guided assembly of Black Bengal Goat (Capra hircus).</title>
        <authorList>
            <person name="Siddiki A.Z."/>
            <person name="Baten A."/>
            <person name="Billah M."/>
            <person name="Alam M.A.U."/>
            <person name="Shawrob K.S.M."/>
            <person name="Saha S."/>
            <person name="Chowdhury M."/>
            <person name="Rahman A.H."/>
            <person name="Stear M."/>
            <person name="Miah G."/>
            <person name="Das G.B."/>
            <person name="Hossain M.M."/>
            <person name="Kumkum M."/>
            <person name="Islam M.S."/>
            <person name="Mollah A.M."/>
            <person name="Ahsan A."/>
            <person name="Tusar F."/>
            <person name="Khan M.K.I."/>
        </authorList>
    </citation>
    <scope>NUCLEOTIDE SEQUENCE [LARGE SCALE GENOMIC DNA]</scope>
</reference>
<sequence>MLSKLLLLLCFRLCVGQADEGRAGEWFSMAPPGPPSQGPPLFPPVRELPETSPETRFLPEALPKPSLRAWPSSVVPAGSSVTLRCGTPTRDVSFALRKVGSVWEMVQSPNSTEGQAEFHLSDVKSSHAGEYTCKYHRRGNPHVSSGPSDALLLLVTGYLRKPSLQAHRSGAVTEGQEVTLQCQRPATELGPVMFALLKAGSAAPVQVRPSAGRETDFSLLSVSAGDSGNYSCVYYQARAPFWASQASPRLEIRVAASPPSIASDYTTGNHIRLALAAAIMVIAGAFLLEAWCTQRHVRGESGKRKQS</sequence>
<dbReference type="InterPro" id="IPR003599">
    <property type="entry name" value="Ig_sub"/>
</dbReference>
<keyword evidence="6" id="KW-0812">Transmembrane</keyword>
<keyword evidence="3" id="KW-1015">Disulfide bond</keyword>
<dbReference type="FunFam" id="2.60.40.10:FF:000033">
    <property type="entry name" value="Killer cell immunoglobulin-like receptor"/>
    <property type="match status" value="1"/>
</dbReference>
<feature type="domain" description="Ig-like" evidence="8">
    <location>
        <begin position="162"/>
        <end position="232"/>
    </location>
</feature>
<feature type="transmembrane region" description="Helical" evidence="6">
    <location>
        <begin position="273"/>
        <end position="292"/>
    </location>
</feature>
<name>A0A8C2Y1N9_CAPHI</name>
<keyword evidence="4" id="KW-0325">Glycoprotein</keyword>
<dbReference type="GO" id="GO:0005886">
    <property type="term" value="C:plasma membrane"/>
    <property type="evidence" value="ECO:0007669"/>
    <property type="project" value="TreeGrafter"/>
</dbReference>